<evidence type="ECO:0000256" key="4">
    <source>
        <dbReference type="ARBA" id="ARBA00022737"/>
    </source>
</evidence>
<dbReference type="GO" id="GO:0030515">
    <property type="term" value="F:snoRNA binding"/>
    <property type="evidence" value="ECO:0007669"/>
    <property type="project" value="InterPro"/>
</dbReference>
<evidence type="ECO:0000256" key="6">
    <source>
        <dbReference type="SAM" id="MobiDB-lite"/>
    </source>
</evidence>
<dbReference type="SUPFAM" id="SSF48452">
    <property type="entry name" value="TPR-like"/>
    <property type="match status" value="1"/>
</dbReference>
<comment type="subcellular location">
    <subcellularLocation>
        <location evidence="1">Nucleus</location>
        <location evidence="1">Nucleolus</location>
    </subcellularLocation>
</comment>
<evidence type="ECO:0000256" key="2">
    <source>
        <dbReference type="ARBA" id="ARBA00010734"/>
    </source>
</evidence>
<dbReference type="KEGG" id="cvr:CHLNCDRAFT_134882"/>
<dbReference type="RefSeq" id="XP_005846946.1">
    <property type="nucleotide sequence ID" value="XM_005846884.1"/>
</dbReference>
<dbReference type="InterPro" id="IPR013949">
    <property type="entry name" value="Utp6"/>
</dbReference>
<dbReference type="eggNOG" id="KOG2396">
    <property type="taxonomic scope" value="Eukaryota"/>
</dbReference>
<keyword evidence="9" id="KW-1185">Reference proteome</keyword>
<organism evidence="9">
    <name type="scientific">Chlorella variabilis</name>
    <name type="common">Green alga</name>
    <dbReference type="NCBI Taxonomy" id="554065"/>
    <lineage>
        <taxon>Eukaryota</taxon>
        <taxon>Viridiplantae</taxon>
        <taxon>Chlorophyta</taxon>
        <taxon>core chlorophytes</taxon>
        <taxon>Trebouxiophyceae</taxon>
        <taxon>Chlorellales</taxon>
        <taxon>Chlorellaceae</taxon>
        <taxon>Chlorella clade</taxon>
        <taxon>Chlorella</taxon>
    </lineage>
</organism>
<comment type="similarity">
    <text evidence="2">Belongs to the UTP6 family.</text>
</comment>
<dbReference type="OMA" id="WCITRRI"/>
<dbReference type="AlphaFoldDB" id="E1ZH11"/>
<dbReference type="GO" id="GO:0032040">
    <property type="term" value="C:small-subunit processome"/>
    <property type="evidence" value="ECO:0007669"/>
    <property type="project" value="TreeGrafter"/>
</dbReference>
<sequence length="731" mass="77367">MADTVRYLLEEMVPELEALEARGYFSRAEIRAIVQRRQDFEYALKRMAAVKEDYLRYVAYERQLDELREARRSSRGISGKRGLAEWCITRRIHFIYERATRKFRGDLGLWSRWLRFCASSRSGRRMSRVLAKALQLHSGCAALWAYAAAWELEHNLNAGAARALMQRGLRMCPHAPALWHEYFRMELVYALRLRERRRVLGIDAGDDAAAAAEDAAASGDDGGGDGTGGEEGDEGGGGGDESAAAVAAVLNGAVAGVVFRSAIAAVPASVPFRARFLKLLRPLHFPGRAALEDAVYDSVAADFGGSPEAWDLRARRQALALAPGAPPAARRAAAAAALALTAALLRFLQQQLRELDEEGGGGGGAAGRAAGEAAGHAQQQQRRQRAAEAAELARWLVQWSRRVYEEAGAAGLLTEELRLQGIAFFLHQGEVEAAAAAARAAVAALPHSAPLWQQLIAIQAVLAADQLAGDGGQQAQQARQGAGSSDDDDDDEAAAAQAAAALPGTAATATRHSSAPAQRRLEEVVLHALWAVPAADAAPLWLTAVGVLCGGGCSLQALSQQMVQAALRQPKGPVEGGLGVAAAALLTALARAGGIEAARSLYRALLPLPPPGGDFFRCLLQLEMQEEAAAAAAAAATAGSQPTSGGSTAGPGAPLPLPASRLRDLFEAATGAYGSEDVQLWLLYCEWQASRGATGDVAGVCWRARKALRQPEAFETAYLVRFKLHPTLKAA</sequence>
<dbReference type="Gene3D" id="1.25.40.10">
    <property type="entry name" value="Tetratricopeptide repeat domain"/>
    <property type="match status" value="2"/>
</dbReference>
<dbReference type="GO" id="GO:0000462">
    <property type="term" value="P:maturation of SSU-rRNA from tricistronic rRNA transcript (SSU-rRNA, 5.8S rRNA, LSU-rRNA)"/>
    <property type="evidence" value="ECO:0007669"/>
    <property type="project" value="InterPro"/>
</dbReference>
<dbReference type="STRING" id="554065.E1ZH11"/>
<evidence type="ECO:0000256" key="3">
    <source>
        <dbReference type="ARBA" id="ARBA00022552"/>
    </source>
</evidence>
<dbReference type="Pfam" id="PF08640">
    <property type="entry name" value="U3_assoc_6"/>
    <property type="match status" value="1"/>
</dbReference>
<evidence type="ECO:0000313" key="9">
    <source>
        <dbReference type="Proteomes" id="UP000008141"/>
    </source>
</evidence>
<evidence type="ECO:0000313" key="8">
    <source>
        <dbReference type="EMBL" id="EFN54844.1"/>
    </source>
</evidence>
<dbReference type="PANTHER" id="PTHR23271:SF1">
    <property type="entry name" value="U3 SMALL NUCLEOLAR RNA-ASSOCIATED PROTEIN 6 HOMOLOG"/>
    <property type="match status" value="1"/>
</dbReference>
<evidence type="ECO:0000256" key="1">
    <source>
        <dbReference type="ARBA" id="ARBA00004604"/>
    </source>
</evidence>
<dbReference type="OrthoDB" id="28112at2759"/>
<feature type="compositionally biased region" description="Low complexity" evidence="6">
    <location>
        <begin position="635"/>
        <end position="652"/>
    </location>
</feature>
<dbReference type="FunCoup" id="E1ZH11">
    <property type="interactions" value="1603"/>
</dbReference>
<keyword evidence="3" id="KW-0698">rRNA processing</keyword>
<feature type="region of interest" description="Disordered" evidence="6">
    <location>
        <begin position="635"/>
        <end position="654"/>
    </location>
</feature>
<dbReference type="GeneID" id="17354456"/>
<feature type="region of interest" description="Disordered" evidence="6">
    <location>
        <begin position="356"/>
        <end position="384"/>
    </location>
</feature>
<dbReference type="SMART" id="SM00386">
    <property type="entry name" value="HAT"/>
    <property type="match status" value="5"/>
</dbReference>
<accession>E1ZH11</accession>
<gene>
    <name evidence="8" type="ORF">CHLNCDRAFT_134882</name>
</gene>
<dbReference type="Proteomes" id="UP000008141">
    <property type="component" value="Unassembled WGS sequence"/>
</dbReference>
<dbReference type="EMBL" id="GL433846">
    <property type="protein sequence ID" value="EFN54844.1"/>
    <property type="molecule type" value="Genomic_DNA"/>
</dbReference>
<keyword evidence="5" id="KW-0539">Nucleus</keyword>
<dbReference type="InterPro" id="IPR011990">
    <property type="entry name" value="TPR-like_helical_dom_sf"/>
</dbReference>
<keyword evidence="4" id="KW-0677">Repeat</keyword>
<dbReference type="PANTHER" id="PTHR23271">
    <property type="entry name" value="HEPATOCELLULAR CARCINOMA-ASSOCIATED ANTIGEN 66"/>
    <property type="match status" value="1"/>
</dbReference>
<feature type="domain" description="U3 small nucleolar RNA-associated protein 6 N-terminal" evidence="7">
    <location>
        <begin position="9"/>
        <end position="91"/>
    </location>
</feature>
<dbReference type="GO" id="GO:0034388">
    <property type="term" value="C:Pwp2p-containing subcomplex of 90S preribosome"/>
    <property type="evidence" value="ECO:0007669"/>
    <property type="project" value="TreeGrafter"/>
</dbReference>
<feature type="compositionally biased region" description="Low complexity" evidence="6">
    <location>
        <begin position="494"/>
        <end position="510"/>
    </location>
</feature>
<name>E1ZH11_CHLVA</name>
<dbReference type="InterPro" id="IPR003107">
    <property type="entry name" value="HAT"/>
</dbReference>
<reference evidence="8 9" key="1">
    <citation type="journal article" date="2010" name="Plant Cell">
        <title>The Chlorella variabilis NC64A genome reveals adaptation to photosymbiosis, coevolution with viruses, and cryptic sex.</title>
        <authorList>
            <person name="Blanc G."/>
            <person name="Duncan G."/>
            <person name="Agarkova I."/>
            <person name="Borodovsky M."/>
            <person name="Gurnon J."/>
            <person name="Kuo A."/>
            <person name="Lindquist E."/>
            <person name="Lucas S."/>
            <person name="Pangilinan J."/>
            <person name="Polle J."/>
            <person name="Salamov A."/>
            <person name="Terry A."/>
            <person name="Yamada T."/>
            <person name="Dunigan D.D."/>
            <person name="Grigoriev I.V."/>
            <person name="Claverie J.M."/>
            <person name="Van Etten J.L."/>
        </authorList>
    </citation>
    <scope>NUCLEOTIDE SEQUENCE [LARGE SCALE GENOMIC DNA]</scope>
    <source>
        <strain evidence="8 9">NC64A</strain>
    </source>
</reference>
<evidence type="ECO:0000256" key="5">
    <source>
        <dbReference type="ARBA" id="ARBA00023242"/>
    </source>
</evidence>
<evidence type="ECO:0000259" key="7">
    <source>
        <dbReference type="Pfam" id="PF08640"/>
    </source>
</evidence>
<proteinExistence type="inferred from homology"/>
<dbReference type="InterPro" id="IPR055347">
    <property type="entry name" value="UTP6_N"/>
</dbReference>
<dbReference type="InParanoid" id="E1ZH11"/>
<protein>
    <recommendedName>
        <fullName evidence="7">U3 small nucleolar RNA-associated protein 6 N-terminal domain-containing protein</fullName>
    </recommendedName>
</protein>
<feature type="region of interest" description="Disordered" evidence="6">
    <location>
        <begin position="472"/>
        <end position="514"/>
    </location>
</feature>
<feature type="region of interest" description="Disordered" evidence="6">
    <location>
        <begin position="213"/>
        <end position="241"/>
    </location>
</feature>
<feature type="compositionally biased region" description="Low complexity" evidence="6">
    <location>
        <begin position="472"/>
        <end position="484"/>
    </location>
</feature>
<feature type="compositionally biased region" description="Low complexity" evidence="6">
    <location>
        <begin position="367"/>
        <end position="384"/>
    </location>
</feature>